<evidence type="ECO:0000256" key="2">
    <source>
        <dbReference type="ARBA" id="ARBA00002803"/>
    </source>
</evidence>
<dbReference type="PROSITE" id="PS51177">
    <property type="entry name" value="LUMAZINE_BIND"/>
    <property type="match status" value="2"/>
</dbReference>
<keyword evidence="9" id="KW-0677">Repeat</keyword>
<dbReference type="RefSeq" id="WP_010020011.1">
    <property type="nucleotide sequence ID" value="NZ_PUFN01000017.1"/>
</dbReference>
<evidence type="ECO:0000313" key="13">
    <source>
        <dbReference type="EMBL" id="TDG72201.1"/>
    </source>
</evidence>
<comment type="subunit">
    <text evidence="4">Homotrimer.</text>
</comment>
<feature type="repeat" description="Lumazine-binding" evidence="11">
    <location>
        <begin position="95"/>
        <end position="191"/>
    </location>
</feature>
<evidence type="ECO:0000256" key="3">
    <source>
        <dbReference type="ARBA" id="ARBA00004887"/>
    </source>
</evidence>
<dbReference type="InterPro" id="IPR023366">
    <property type="entry name" value="ATP_synth_asu-like_sf"/>
</dbReference>
<dbReference type="EC" id="2.5.1.9" evidence="5 10"/>
<evidence type="ECO:0000256" key="6">
    <source>
        <dbReference type="ARBA" id="ARBA00013950"/>
    </source>
</evidence>
<dbReference type="Pfam" id="PF00677">
    <property type="entry name" value="Lum_binding"/>
    <property type="match status" value="2"/>
</dbReference>
<feature type="domain" description="Lumazine-binding" evidence="12">
    <location>
        <begin position="1"/>
        <end position="94"/>
    </location>
</feature>
<dbReference type="InterPro" id="IPR001783">
    <property type="entry name" value="Lumazine-bd"/>
</dbReference>
<dbReference type="NCBIfam" id="NF006767">
    <property type="entry name" value="PRK09289.1"/>
    <property type="match status" value="1"/>
</dbReference>
<evidence type="ECO:0000256" key="11">
    <source>
        <dbReference type="PROSITE-ProRule" id="PRU00524"/>
    </source>
</evidence>
<dbReference type="GO" id="GO:0009231">
    <property type="term" value="P:riboflavin biosynthetic process"/>
    <property type="evidence" value="ECO:0007669"/>
    <property type="project" value="UniProtKB-KW"/>
</dbReference>
<protein>
    <recommendedName>
        <fullName evidence="6 10">Riboflavin synthase</fullName>
        <ecNumber evidence="5 10">2.5.1.9</ecNumber>
    </recommendedName>
</protein>
<reference evidence="13 14" key="1">
    <citation type="journal article" date="2019" name="Appl. Microbiol. Biotechnol.">
        <title>Uncovering carbohydrate metabolism through a genotype-phenotype association study of 56 lactic acid bacteria genomes.</title>
        <authorList>
            <person name="Buron-Moles G."/>
            <person name="Chailyan A."/>
            <person name="Dolejs I."/>
            <person name="Forster J."/>
            <person name="Miks M.H."/>
        </authorList>
    </citation>
    <scope>NUCLEOTIDE SEQUENCE [LARGE SCALE GENOMIC DNA]</scope>
    <source>
        <strain evidence="13 14">ATCC 29644</strain>
    </source>
</reference>
<organism evidence="13 14">
    <name type="scientific">Companilactobacillus farciminis</name>
    <dbReference type="NCBI Taxonomy" id="1612"/>
    <lineage>
        <taxon>Bacteria</taxon>
        <taxon>Bacillati</taxon>
        <taxon>Bacillota</taxon>
        <taxon>Bacilli</taxon>
        <taxon>Lactobacillales</taxon>
        <taxon>Lactobacillaceae</taxon>
        <taxon>Companilactobacillus</taxon>
    </lineage>
</organism>
<evidence type="ECO:0000256" key="10">
    <source>
        <dbReference type="NCBIfam" id="TIGR00187"/>
    </source>
</evidence>
<dbReference type="STRING" id="1612.ABB44_10680"/>
<comment type="catalytic activity">
    <reaction evidence="1">
        <text>2 6,7-dimethyl-8-(1-D-ribityl)lumazine + H(+) = 5-amino-6-(D-ribitylamino)uracil + riboflavin</text>
        <dbReference type="Rhea" id="RHEA:20772"/>
        <dbReference type="ChEBI" id="CHEBI:15378"/>
        <dbReference type="ChEBI" id="CHEBI:15934"/>
        <dbReference type="ChEBI" id="CHEBI:57986"/>
        <dbReference type="ChEBI" id="CHEBI:58201"/>
        <dbReference type="EC" id="2.5.1.9"/>
    </reaction>
</comment>
<dbReference type="NCBIfam" id="NF009566">
    <property type="entry name" value="PRK13020.1"/>
    <property type="match status" value="1"/>
</dbReference>
<dbReference type="CDD" id="cd00402">
    <property type="entry name" value="Riboflavin_synthase_like"/>
    <property type="match status" value="1"/>
</dbReference>
<dbReference type="AlphaFoldDB" id="A0A4R5NEN5"/>
<dbReference type="InterPro" id="IPR026017">
    <property type="entry name" value="Lumazine-bd_dom"/>
</dbReference>
<keyword evidence="7" id="KW-0686">Riboflavin biosynthesis</keyword>
<dbReference type="FunFam" id="2.40.30.20:FF:000004">
    <property type="entry name" value="Riboflavin synthase, alpha subunit"/>
    <property type="match status" value="1"/>
</dbReference>
<dbReference type="GO" id="GO:0004746">
    <property type="term" value="F:riboflavin synthase activity"/>
    <property type="evidence" value="ECO:0007669"/>
    <property type="project" value="UniProtKB-UniRule"/>
</dbReference>
<evidence type="ECO:0000313" key="14">
    <source>
        <dbReference type="Proteomes" id="UP000295257"/>
    </source>
</evidence>
<evidence type="ECO:0000259" key="12">
    <source>
        <dbReference type="PROSITE" id="PS51177"/>
    </source>
</evidence>
<dbReference type="OrthoDB" id="9788537at2"/>
<evidence type="ECO:0000256" key="5">
    <source>
        <dbReference type="ARBA" id="ARBA00012827"/>
    </source>
</evidence>
<dbReference type="PANTHER" id="PTHR21098">
    <property type="entry name" value="RIBOFLAVIN SYNTHASE ALPHA CHAIN"/>
    <property type="match status" value="1"/>
</dbReference>
<dbReference type="Gene3D" id="2.40.30.20">
    <property type="match status" value="2"/>
</dbReference>
<feature type="repeat" description="Lumazine-binding" evidence="11">
    <location>
        <begin position="1"/>
        <end position="94"/>
    </location>
</feature>
<evidence type="ECO:0000256" key="8">
    <source>
        <dbReference type="ARBA" id="ARBA00022679"/>
    </source>
</evidence>
<evidence type="ECO:0000256" key="4">
    <source>
        <dbReference type="ARBA" id="ARBA00011233"/>
    </source>
</evidence>
<proteinExistence type="predicted"/>
<feature type="domain" description="Lumazine-binding" evidence="12">
    <location>
        <begin position="95"/>
        <end position="191"/>
    </location>
</feature>
<evidence type="ECO:0000256" key="7">
    <source>
        <dbReference type="ARBA" id="ARBA00022619"/>
    </source>
</evidence>
<comment type="pathway">
    <text evidence="3">Cofactor biosynthesis; riboflavin biosynthesis; riboflavin from 2-hydroxy-3-oxobutyl phosphate and 5-amino-6-(D-ribitylamino)uracil: step 2/2.</text>
</comment>
<comment type="caution">
    <text evidence="13">The sequence shown here is derived from an EMBL/GenBank/DDBJ whole genome shotgun (WGS) entry which is preliminary data.</text>
</comment>
<sequence>MFTGIIKNIGTIAGVNRENDNYRLTINHGLKDLNLGDSISINGICLTVVDFQKDQFQVDVMPETIKRTNLAEMSVGTKVNLEPALRPNSEIGGHFVLGHVDTTGKLLSREVTENSVLLTFSIPKKYNPYLVEKGSIAIDGVSLTLIAVTEDTFQVGIIPYTQDETILGSLEVDQTVNLETDILGKYIYKDLKRGYQDEK</sequence>
<evidence type="ECO:0000256" key="9">
    <source>
        <dbReference type="ARBA" id="ARBA00022737"/>
    </source>
</evidence>
<keyword evidence="8" id="KW-0808">Transferase</keyword>
<dbReference type="SUPFAM" id="SSF63380">
    <property type="entry name" value="Riboflavin synthase domain-like"/>
    <property type="match status" value="2"/>
</dbReference>
<dbReference type="PANTHER" id="PTHR21098:SF12">
    <property type="entry name" value="RIBOFLAVIN SYNTHASE"/>
    <property type="match status" value="1"/>
</dbReference>
<keyword evidence="14" id="KW-1185">Reference proteome</keyword>
<name>A0A4R5NEN5_9LACO</name>
<gene>
    <name evidence="13" type="ORF">C5L30_001012</name>
</gene>
<dbReference type="InterPro" id="IPR017938">
    <property type="entry name" value="Riboflavin_synthase-like_b-brl"/>
</dbReference>
<dbReference type="EMBL" id="PUFN01000017">
    <property type="protein sequence ID" value="TDG72201.1"/>
    <property type="molecule type" value="Genomic_DNA"/>
</dbReference>
<dbReference type="PIRSF" id="PIRSF000498">
    <property type="entry name" value="Riboflavin_syn_A"/>
    <property type="match status" value="1"/>
</dbReference>
<accession>A0A4R5NEN5</accession>
<dbReference type="FunFam" id="2.40.30.20:FF:000003">
    <property type="entry name" value="Riboflavin synthase, alpha subunit"/>
    <property type="match status" value="1"/>
</dbReference>
<evidence type="ECO:0000256" key="1">
    <source>
        <dbReference type="ARBA" id="ARBA00000968"/>
    </source>
</evidence>
<dbReference type="Proteomes" id="UP000295257">
    <property type="component" value="Unassembled WGS sequence"/>
</dbReference>
<dbReference type="NCBIfam" id="TIGR00187">
    <property type="entry name" value="ribE"/>
    <property type="match status" value="1"/>
</dbReference>
<comment type="function">
    <text evidence="2">Catalyzes the dismutation of two molecules of 6,7-dimethyl-8-ribityllumazine, resulting in the formation of riboflavin and 5-amino-6-(D-ribitylamino)uracil.</text>
</comment>